<feature type="region of interest" description="Disordered" evidence="1">
    <location>
        <begin position="315"/>
        <end position="346"/>
    </location>
</feature>
<protein>
    <recommendedName>
        <fullName evidence="2">Lysine-specific demethylase-like domain-containing protein</fullName>
    </recommendedName>
</protein>
<accession>A0AAD9MJU3</accession>
<evidence type="ECO:0000259" key="2">
    <source>
        <dbReference type="Pfam" id="PF08429"/>
    </source>
</evidence>
<dbReference type="AlphaFoldDB" id="A0AAD9MJU3"/>
<keyword evidence="4" id="KW-1185">Reference proteome</keyword>
<reference evidence="3" key="1">
    <citation type="submission" date="2021-01" db="EMBL/GenBank/DDBJ databases">
        <authorList>
            <person name="Eckstrom K.M.E."/>
        </authorList>
    </citation>
    <scope>NUCLEOTIDE SEQUENCE</scope>
    <source>
        <strain evidence="3">UVCC 0001</strain>
    </source>
</reference>
<feature type="compositionally biased region" description="Gly residues" evidence="1">
    <location>
        <begin position="390"/>
        <end position="413"/>
    </location>
</feature>
<name>A0AAD9MJU3_PROWI</name>
<dbReference type="InterPro" id="IPR013637">
    <property type="entry name" value="Lys_sp_deMease-like_dom"/>
</dbReference>
<gene>
    <name evidence="3" type="ORF">QBZ16_000315</name>
</gene>
<feature type="region of interest" description="Disordered" evidence="1">
    <location>
        <begin position="367"/>
        <end position="413"/>
    </location>
</feature>
<evidence type="ECO:0000313" key="3">
    <source>
        <dbReference type="EMBL" id="KAK2080462.1"/>
    </source>
</evidence>
<dbReference type="Pfam" id="PF08429">
    <property type="entry name" value="PLU-1"/>
    <property type="match status" value="1"/>
</dbReference>
<feature type="domain" description="Lysine-specific demethylase-like" evidence="2">
    <location>
        <begin position="131"/>
        <end position="244"/>
    </location>
</feature>
<comment type="caution">
    <text evidence="3">The sequence shown here is derived from an EMBL/GenBank/DDBJ whole genome shotgun (WGS) entry which is preliminary data.</text>
</comment>
<organism evidence="3 4">
    <name type="scientific">Prototheca wickerhamii</name>
    <dbReference type="NCBI Taxonomy" id="3111"/>
    <lineage>
        <taxon>Eukaryota</taxon>
        <taxon>Viridiplantae</taxon>
        <taxon>Chlorophyta</taxon>
        <taxon>core chlorophytes</taxon>
        <taxon>Trebouxiophyceae</taxon>
        <taxon>Chlorellales</taxon>
        <taxon>Chlorellaceae</taxon>
        <taxon>Prototheca</taxon>
    </lineage>
</organism>
<sequence length="413" mass="42962">MAGGAAGARASGIAVALPETHDLRERLAAARRLGEAIREALPDPSSPAKPTRRKRDELAMLLDARPQEAAAAGAPSAAPSAAPTLEDLQALRARVAALGCQVPRADALAAALARLEAWAERARRLLRARSPLEDVAALAREGADLPAQMPELAALRAAQRRGEAWRAGMQALLAAPGTPLKRLRDALHAGLRLPVEMPEVLELRGAIRRREWEEQARRAVGGRGALHALREALVAADELGAADDELAVKIRCAERRAGCRPGTCVGTGAMGVVRAGVHWRMPQGVCDQNNIITVELDELFTTKLLLTPIFPTQQGKNRTGRGVVAGSRRHGVEDPKLPGAGPNSGQGCLSCRARRGRLAWPARARRAGLDGGGRHGDGGPHGAPRAAGRAPGGRSGLAGGGGGGLGRSARCGG</sequence>
<dbReference type="Proteomes" id="UP001255856">
    <property type="component" value="Unassembled WGS sequence"/>
</dbReference>
<evidence type="ECO:0000313" key="4">
    <source>
        <dbReference type="Proteomes" id="UP001255856"/>
    </source>
</evidence>
<dbReference type="EMBL" id="JASFZW010000001">
    <property type="protein sequence ID" value="KAK2080462.1"/>
    <property type="molecule type" value="Genomic_DNA"/>
</dbReference>
<proteinExistence type="predicted"/>
<evidence type="ECO:0000256" key="1">
    <source>
        <dbReference type="SAM" id="MobiDB-lite"/>
    </source>
</evidence>